<dbReference type="SMART" id="SM00843">
    <property type="entry name" value="Ftsk_gamma"/>
    <property type="match status" value="1"/>
</dbReference>
<dbReference type="PANTHER" id="PTHR22683">
    <property type="entry name" value="SPORULATION PROTEIN RELATED"/>
    <property type="match status" value="1"/>
</dbReference>
<protein>
    <recommendedName>
        <fullName evidence="7">FtsK domain-containing protein</fullName>
    </recommendedName>
</protein>
<feature type="binding site" evidence="5">
    <location>
        <begin position="373"/>
        <end position="380"/>
    </location>
    <ligand>
        <name>ATP</name>
        <dbReference type="ChEBI" id="CHEBI:30616"/>
    </ligand>
</feature>
<dbReference type="STRING" id="1802115.A2756_01160"/>
<dbReference type="GO" id="GO:0005524">
    <property type="term" value="F:ATP binding"/>
    <property type="evidence" value="ECO:0007669"/>
    <property type="project" value="UniProtKB-UniRule"/>
</dbReference>
<dbReference type="EMBL" id="MHNL01000007">
    <property type="protein sequence ID" value="OGZ45310.1"/>
    <property type="molecule type" value="Genomic_DNA"/>
</dbReference>
<dbReference type="Gene3D" id="1.10.10.10">
    <property type="entry name" value="Winged helix-like DNA-binding domain superfamily/Winged helix DNA-binding domain"/>
    <property type="match status" value="1"/>
</dbReference>
<dbReference type="Pfam" id="PF17854">
    <property type="entry name" value="FtsK_alpha"/>
    <property type="match status" value="1"/>
</dbReference>
<evidence type="ECO:0000259" key="7">
    <source>
        <dbReference type="PROSITE" id="PS50901"/>
    </source>
</evidence>
<organism evidence="8 9">
    <name type="scientific">Candidatus Ryanbacteria bacterium RIFCSPHIGHO2_01_FULL_48_27</name>
    <dbReference type="NCBI Taxonomy" id="1802115"/>
    <lineage>
        <taxon>Bacteria</taxon>
        <taxon>Candidatus Ryaniibacteriota</taxon>
    </lineage>
</organism>
<evidence type="ECO:0000256" key="5">
    <source>
        <dbReference type="PROSITE-ProRule" id="PRU00289"/>
    </source>
</evidence>
<feature type="transmembrane region" description="Helical" evidence="6">
    <location>
        <begin position="37"/>
        <end position="64"/>
    </location>
</feature>
<accession>A0A1G2G5T2</accession>
<dbReference type="InterPro" id="IPR036390">
    <property type="entry name" value="WH_DNA-bd_sf"/>
</dbReference>
<keyword evidence="3 5" id="KW-0067">ATP-binding</keyword>
<proteinExistence type="inferred from homology"/>
<dbReference type="InterPro" id="IPR036388">
    <property type="entry name" value="WH-like_DNA-bd_sf"/>
</dbReference>
<evidence type="ECO:0000313" key="8">
    <source>
        <dbReference type="EMBL" id="OGZ45310.1"/>
    </source>
</evidence>
<feature type="transmembrane region" description="Helical" evidence="6">
    <location>
        <begin position="7"/>
        <end position="25"/>
    </location>
</feature>
<keyword evidence="6" id="KW-0812">Transmembrane</keyword>
<dbReference type="PROSITE" id="PS50901">
    <property type="entry name" value="FTSK"/>
    <property type="match status" value="1"/>
</dbReference>
<feature type="transmembrane region" description="Helical" evidence="6">
    <location>
        <begin position="115"/>
        <end position="134"/>
    </location>
</feature>
<dbReference type="SUPFAM" id="SSF46785">
    <property type="entry name" value="Winged helix' DNA-binding domain"/>
    <property type="match status" value="1"/>
</dbReference>
<name>A0A1G2G5T2_9BACT</name>
<reference evidence="8 9" key="1">
    <citation type="journal article" date="2016" name="Nat. Commun.">
        <title>Thousands of microbial genomes shed light on interconnected biogeochemical processes in an aquifer system.</title>
        <authorList>
            <person name="Anantharaman K."/>
            <person name="Brown C.T."/>
            <person name="Hug L.A."/>
            <person name="Sharon I."/>
            <person name="Castelle C.J."/>
            <person name="Probst A.J."/>
            <person name="Thomas B.C."/>
            <person name="Singh A."/>
            <person name="Wilkins M.J."/>
            <person name="Karaoz U."/>
            <person name="Brodie E.L."/>
            <person name="Williams K.H."/>
            <person name="Hubbard S.S."/>
            <person name="Banfield J.F."/>
        </authorList>
    </citation>
    <scope>NUCLEOTIDE SEQUENCE [LARGE SCALE GENOMIC DNA]</scope>
</reference>
<feature type="domain" description="FtsK" evidence="7">
    <location>
        <begin position="356"/>
        <end position="542"/>
    </location>
</feature>
<keyword evidence="6" id="KW-1133">Transmembrane helix</keyword>
<dbReference type="Pfam" id="PF09397">
    <property type="entry name" value="FtsK_gamma"/>
    <property type="match status" value="1"/>
</dbReference>
<gene>
    <name evidence="8" type="ORF">A2756_01160</name>
</gene>
<keyword evidence="6" id="KW-0472">Membrane</keyword>
<evidence type="ECO:0000256" key="4">
    <source>
        <dbReference type="ARBA" id="ARBA00023125"/>
    </source>
</evidence>
<dbReference type="Gene3D" id="3.40.50.300">
    <property type="entry name" value="P-loop containing nucleotide triphosphate hydrolases"/>
    <property type="match status" value="1"/>
</dbReference>
<keyword evidence="4" id="KW-0238">DNA-binding</keyword>
<evidence type="ECO:0000313" key="9">
    <source>
        <dbReference type="Proteomes" id="UP000177785"/>
    </source>
</evidence>
<dbReference type="SUPFAM" id="SSF52540">
    <property type="entry name" value="P-loop containing nucleoside triphosphate hydrolases"/>
    <property type="match status" value="1"/>
</dbReference>
<dbReference type="InterPro" id="IPR002543">
    <property type="entry name" value="FtsK_dom"/>
</dbReference>
<dbReference type="Gene3D" id="3.30.980.40">
    <property type="match status" value="1"/>
</dbReference>
<comment type="similarity">
    <text evidence="1">Belongs to the FtsK/SpoIIIE/SftA family.</text>
</comment>
<sequence>MHHETKQSVWAVLSFGVAMLLLLAWSGKAGVVGDKLYWVFNLLFGKAFFIVPIALIAAGISLLFSLRDRVFAGTFFGAGMFLVSSLGLTDTLFGAKTAGYVGLAISYLPMRFMDFWASLVVFGALFIISLLVMLNTPLRLRRALPTAEDLKRMELEASQKPKGTEEPGMFDTAKAALASGVSGVAKVFEKKEDPRPEVPQVPETKEPELMPTRMMTHIKNSNYKTPPFSLLEDDRGKPSSGDIKANANIIQRTLQNFGIDVDMGEISIGPAVTQYTLRPAEGVKLSRITALSNDLGLALSAHPIRIEAPIPGKSLVGIEVPNKSIAFVGLRSLMTELVSRKDRGLLSFAVGRDVSGQAAFADLARMPHLLIAGSTGSGKSVSIHSLLLNLLFNNSPETLRLLLIDPKRVELTYYNDIPHLLTPVIVEAKQAIQSLRWAVKQMEARYQILSAAGARDIQSYNADADEIMPYMVIVIDELADLMTTYPRDVEASIVRLAQMARAVGIHLVVSTQRPSVEVITGLIKANITSRMALHVVSQIDSRTILDMSGAEKLLGHGDMLYLAGDVAKPRRIQGAYVSDGEVKKTVEYLKNIGDAEYEETIFAANQTDILGGAGGDDVDDDLYEEARHLVIETQKASTTYLQRKLSVGYARAARLMDILEERGVIGPGNGAKPRDILVKETPFAIEGEEA</sequence>
<comment type="caution">
    <text evidence="8">The sequence shown here is derived from an EMBL/GenBank/DDBJ whole genome shotgun (WGS) entry which is preliminary data.</text>
</comment>
<dbReference type="SMART" id="SM00382">
    <property type="entry name" value="AAA"/>
    <property type="match status" value="1"/>
</dbReference>
<dbReference type="Pfam" id="PF01580">
    <property type="entry name" value="FtsK_SpoIIIE"/>
    <property type="match status" value="1"/>
</dbReference>
<evidence type="ECO:0000256" key="6">
    <source>
        <dbReference type="SAM" id="Phobius"/>
    </source>
</evidence>
<dbReference type="Proteomes" id="UP000177785">
    <property type="component" value="Unassembled WGS sequence"/>
</dbReference>
<dbReference type="PANTHER" id="PTHR22683:SF41">
    <property type="entry name" value="DNA TRANSLOCASE FTSK"/>
    <property type="match status" value="1"/>
</dbReference>
<evidence type="ECO:0000256" key="1">
    <source>
        <dbReference type="ARBA" id="ARBA00006474"/>
    </source>
</evidence>
<dbReference type="InterPro" id="IPR027417">
    <property type="entry name" value="P-loop_NTPase"/>
</dbReference>
<dbReference type="InterPro" id="IPR003593">
    <property type="entry name" value="AAA+_ATPase"/>
</dbReference>
<dbReference type="InterPro" id="IPR041027">
    <property type="entry name" value="FtsK_alpha"/>
</dbReference>
<evidence type="ECO:0000256" key="3">
    <source>
        <dbReference type="ARBA" id="ARBA00022840"/>
    </source>
</evidence>
<keyword evidence="2 5" id="KW-0547">Nucleotide-binding</keyword>
<dbReference type="AlphaFoldDB" id="A0A1G2G5T2"/>
<evidence type="ECO:0000256" key="2">
    <source>
        <dbReference type="ARBA" id="ARBA00022741"/>
    </source>
</evidence>
<dbReference type="InterPro" id="IPR018541">
    <property type="entry name" value="Ftsk_gamma"/>
</dbReference>
<dbReference type="InterPro" id="IPR050206">
    <property type="entry name" value="FtsK/SpoIIIE/SftA"/>
</dbReference>
<dbReference type="GO" id="GO:0003677">
    <property type="term" value="F:DNA binding"/>
    <property type="evidence" value="ECO:0007669"/>
    <property type="project" value="UniProtKB-KW"/>
</dbReference>